<accession>A0A088DIR1</accession>
<proteinExistence type="predicted"/>
<reference evidence="1" key="1">
    <citation type="journal article" date="2014" name="FEBS Lett.">
        <title>Identification and comparative analysis of a genomic island in Mycobacterium avium subsp. hominissuis.</title>
        <authorList>
            <person name="Lahiri A."/>
            <person name="Sanchini A."/>
            <person name="Semmler T."/>
            <person name="Schafer H."/>
            <person name="Lewin A."/>
        </authorList>
    </citation>
    <scope>NUCLEOTIDE SEQUENCE</scope>
    <source>
        <strain evidence="1">2721</strain>
    </source>
</reference>
<dbReference type="AlphaFoldDB" id="A0A088DIR1"/>
<name>A0A088DIR1_MYCAV</name>
<sequence length="38" mass="4132">MFSLCVIDVVAVTGRSIGSRLPVVLKLRQAMVSSTRLK</sequence>
<organism evidence="1">
    <name type="scientific">Mycobacterium avium subsp. hominissuis</name>
    <dbReference type="NCBI Taxonomy" id="439334"/>
    <lineage>
        <taxon>Bacteria</taxon>
        <taxon>Bacillati</taxon>
        <taxon>Actinomycetota</taxon>
        <taxon>Actinomycetes</taxon>
        <taxon>Mycobacteriales</taxon>
        <taxon>Mycobacteriaceae</taxon>
        <taxon>Mycobacterium</taxon>
        <taxon>Mycobacterium avium complex (MAC)</taxon>
    </lineage>
</organism>
<protein>
    <submittedName>
        <fullName evidence="1">Uncharacterized protein</fullName>
    </submittedName>
</protein>
<dbReference type="EMBL" id="KM105871">
    <property type="protein sequence ID" value="AIL92370.1"/>
    <property type="molecule type" value="Genomic_DNA"/>
</dbReference>
<evidence type="ECO:0000313" key="1">
    <source>
        <dbReference type="EMBL" id="AIL92370.1"/>
    </source>
</evidence>